<comment type="caution">
    <text evidence="2">The sequence shown here is derived from an EMBL/GenBank/DDBJ whole genome shotgun (WGS) entry which is preliminary data.</text>
</comment>
<dbReference type="EMBL" id="CAUYUJ010008550">
    <property type="protein sequence ID" value="CAK0824271.1"/>
    <property type="molecule type" value="Genomic_DNA"/>
</dbReference>
<feature type="compositionally biased region" description="Low complexity" evidence="1">
    <location>
        <begin position="66"/>
        <end position="75"/>
    </location>
</feature>
<feature type="region of interest" description="Disordered" evidence="1">
    <location>
        <begin position="21"/>
        <end position="90"/>
    </location>
</feature>
<evidence type="ECO:0000256" key="1">
    <source>
        <dbReference type="SAM" id="MobiDB-lite"/>
    </source>
</evidence>
<reference evidence="2" key="1">
    <citation type="submission" date="2023-10" db="EMBL/GenBank/DDBJ databases">
        <authorList>
            <person name="Chen Y."/>
            <person name="Shah S."/>
            <person name="Dougan E. K."/>
            <person name="Thang M."/>
            <person name="Chan C."/>
        </authorList>
    </citation>
    <scope>NUCLEOTIDE SEQUENCE [LARGE SCALE GENOMIC DNA]</scope>
</reference>
<evidence type="ECO:0000313" key="3">
    <source>
        <dbReference type="Proteomes" id="UP001189429"/>
    </source>
</evidence>
<proteinExistence type="predicted"/>
<accession>A0ABN9RY01</accession>
<gene>
    <name evidence="2" type="ORF">PCOR1329_LOCUS24718</name>
</gene>
<name>A0ABN9RY01_9DINO</name>
<evidence type="ECO:0000313" key="2">
    <source>
        <dbReference type="EMBL" id="CAK0824271.1"/>
    </source>
</evidence>
<dbReference type="Proteomes" id="UP001189429">
    <property type="component" value="Unassembled WGS sequence"/>
</dbReference>
<feature type="non-terminal residue" evidence="2">
    <location>
        <position position="1"/>
    </location>
</feature>
<protein>
    <submittedName>
        <fullName evidence="2">Uncharacterized protein</fullName>
    </submittedName>
</protein>
<sequence>DFRPVRAGGRVLGPPRAFCRFEPPAGLRPTGAGPLRASERLRRPRVRPAGARPPRAPERFRRPGARRAAGAAPPRALDRLQRPRGPPRAP</sequence>
<organism evidence="2 3">
    <name type="scientific">Prorocentrum cordatum</name>
    <dbReference type="NCBI Taxonomy" id="2364126"/>
    <lineage>
        <taxon>Eukaryota</taxon>
        <taxon>Sar</taxon>
        <taxon>Alveolata</taxon>
        <taxon>Dinophyceae</taxon>
        <taxon>Prorocentrales</taxon>
        <taxon>Prorocentraceae</taxon>
        <taxon>Prorocentrum</taxon>
    </lineage>
</organism>
<feature type="non-terminal residue" evidence="2">
    <location>
        <position position="90"/>
    </location>
</feature>
<keyword evidence="3" id="KW-1185">Reference proteome</keyword>